<feature type="domain" description="F-box associated beta-propeller type 1" evidence="1">
    <location>
        <begin position="208"/>
        <end position="306"/>
    </location>
</feature>
<dbReference type="InterPro" id="IPR017451">
    <property type="entry name" value="F-box-assoc_interact_dom"/>
</dbReference>
<evidence type="ECO:0000313" key="3">
    <source>
        <dbReference type="Proteomes" id="UP000306102"/>
    </source>
</evidence>
<comment type="caution">
    <text evidence="2">The sequence shown here is derived from an EMBL/GenBank/DDBJ whole genome shotgun (WGS) entry which is preliminary data.</text>
</comment>
<evidence type="ECO:0000313" key="2">
    <source>
        <dbReference type="EMBL" id="THG22032.1"/>
    </source>
</evidence>
<dbReference type="InterPro" id="IPR006527">
    <property type="entry name" value="F-box-assoc_dom_typ1"/>
</dbReference>
<dbReference type="Pfam" id="PF07734">
    <property type="entry name" value="FBA_1"/>
    <property type="match status" value="1"/>
</dbReference>
<dbReference type="EMBL" id="SDRB02001019">
    <property type="protein sequence ID" value="THG22032.1"/>
    <property type="molecule type" value="Genomic_DNA"/>
</dbReference>
<accession>A0A4S4EZ03</accession>
<sequence>MASRRGRKSRTLNTRKGDKEVYEFEDEQNQKLGNPEFVKLHFAQGEAYPLVKSLAPTRVSRTLYLVEPPETNTGFDLGYCDCYGYLKWDCDRHLNMKLDTKLKIPLHNAKLVINSEGTDANMNNLRCKSGVKRKRCIKLIPKDRKLNVVNSCNGLLCLSEPLQNYPVVVCNPITDEFIIPTQTAKHPSAKKVMETIGSAPHSTYSYKLRAATYLNGTLHWFDINNTDYIISFDFDNDEFKSFPPPPHERSNVCHSEKPNMSIGALRGQLCVCDSSYFEYIELWVMEKYGVQGSWTKQFSISTMTDHWRWLRGLYEPMSYLRNGAILFFHRMSNAVYYYDPKKWELIFLKLSGIKSRFEAIAHIPSFISLKDIVMGDNLAVLNIKSR</sequence>
<proteinExistence type="predicted"/>
<evidence type="ECO:0000259" key="1">
    <source>
        <dbReference type="Pfam" id="PF07734"/>
    </source>
</evidence>
<dbReference type="AlphaFoldDB" id="A0A4S4EZ03"/>
<dbReference type="PANTHER" id="PTHR31672:SF13">
    <property type="entry name" value="F-BOX PROTEIN CPR30-LIKE"/>
    <property type="match status" value="1"/>
</dbReference>
<name>A0A4S4EZ03_CAMSN</name>
<protein>
    <recommendedName>
        <fullName evidence="1">F-box associated beta-propeller type 1 domain-containing protein</fullName>
    </recommendedName>
</protein>
<dbReference type="Proteomes" id="UP000306102">
    <property type="component" value="Unassembled WGS sequence"/>
</dbReference>
<reference evidence="2 3" key="1">
    <citation type="journal article" date="2018" name="Proc. Natl. Acad. Sci. U.S.A.">
        <title>Draft genome sequence of Camellia sinensis var. sinensis provides insights into the evolution of the tea genome and tea quality.</title>
        <authorList>
            <person name="Wei C."/>
            <person name="Yang H."/>
            <person name="Wang S."/>
            <person name="Zhao J."/>
            <person name="Liu C."/>
            <person name="Gao L."/>
            <person name="Xia E."/>
            <person name="Lu Y."/>
            <person name="Tai Y."/>
            <person name="She G."/>
            <person name="Sun J."/>
            <person name="Cao H."/>
            <person name="Tong W."/>
            <person name="Gao Q."/>
            <person name="Li Y."/>
            <person name="Deng W."/>
            <person name="Jiang X."/>
            <person name="Wang W."/>
            <person name="Chen Q."/>
            <person name="Zhang S."/>
            <person name="Li H."/>
            <person name="Wu J."/>
            <person name="Wang P."/>
            <person name="Li P."/>
            <person name="Shi C."/>
            <person name="Zheng F."/>
            <person name="Jian J."/>
            <person name="Huang B."/>
            <person name="Shan D."/>
            <person name="Shi M."/>
            <person name="Fang C."/>
            <person name="Yue Y."/>
            <person name="Li F."/>
            <person name="Li D."/>
            <person name="Wei S."/>
            <person name="Han B."/>
            <person name="Jiang C."/>
            <person name="Yin Y."/>
            <person name="Xia T."/>
            <person name="Zhang Z."/>
            <person name="Bennetzen J.L."/>
            <person name="Zhao S."/>
            <person name="Wan X."/>
        </authorList>
    </citation>
    <scope>NUCLEOTIDE SEQUENCE [LARGE SCALE GENOMIC DNA]</scope>
    <source>
        <strain evidence="3">cv. Shuchazao</strain>
        <tissue evidence="2">Leaf</tissue>
    </source>
</reference>
<gene>
    <name evidence="2" type="ORF">TEA_019851</name>
</gene>
<organism evidence="2 3">
    <name type="scientific">Camellia sinensis var. sinensis</name>
    <name type="common">China tea</name>
    <dbReference type="NCBI Taxonomy" id="542762"/>
    <lineage>
        <taxon>Eukaryota</taxon>
        <taxon>Viridiplantae</taxon>
        <taxon>Streptophyta</taxon>
        <taxon>Embryophyta</taxon>
        <taxon>Tracheophyta</taxon>
        <taxon>Spermatophyta</taxon>
        <taxon>Magnoliopsida</taxon>
        <taxon>eudicotyledons</taxon>
        <taxon>Gunneridae</taxon>
        <taxon>Pentapetalae</taxon>
        <taxon>asterids</taxon>
        <taxon>Ericales</taxon>
        <taxon>Theaceae</taxon>
        <taxon>Camellia</taxon>
    </lineage>
</organism>
<dbReference type="NCBIfam" id="TIGR01640">
    <property type="entry name" value="F_box_assoc_1"/>
    <property type="match status" value="1"/>
</dbReference>
<dbReference type="PANTHER" id="PTHR31672">
    <property type="entry name" value="BNACNNG10540D PROTEIN"/>
    <property type="match status" value="1"/>
</dbReference>
<dbReference type="InterPro" id="IPR050796">
    <property type="entry name" value="SCF_F-box_component"/>
</dbReference>
<keyword evidence="3" id="KW-1185">Reference proteome</keyword>
<dbReference type="STRING" id="542762.A0A4S4EZ03"/>